<reference evidence="7 8" key="1">
    <citation type="submission" date="2016-03" db="EMBL/GenBank/DDBJ databases">
        <title>Fine-scale spatial genetic structure of a fungal parasite of coffee scale insects.</title>
        <authorList>
            <person name="Jackson D."/>
            <person name="Zemenick K.A."/>
            <person name="Malloure B."/>
            <person name="Quandt C.A."/>
            <person name="James T.Y."/>
        </authorList>
    </citation>
    <scope>NUCLEOTIDE SEQUENCE [LARGE SCALE GENOMIC DNA]</scope>
    <source>
        <strain evidence="7 8">UM487</strain>
    </source>
</reference>
<dbReference type="GO" id="GO:0005737">
    <property type="term" value="C:cytoplasm"/>
    <property type="evidence" value="ECO:0007669"/>
    <property type="project" value="TreeGrafter"/>
</dbReference>
<evidence type="ECO:0000313" key="8">
    <source>
        <dbReference type="Proteomes" id="UP000243081"/>
    </source>
</evidence>
<feature type="non-terminal residue" evidence="7">
    <location>
        <position position="1"/>
    </location>
</feature>
<dbReference type="AlphaFoldDB" id="A0A179I9F1"/>
<evidence type="ECO:0000256" key="5">
    <source>
        <dbReference type="SAM" id="MobiDB-lite"/>
    </source>
</evidence>
<comment type="catalytic activity">
    <reaction evidence="1 4">
        <text>[protein]-peptidylproline (omega=180) = [protein]-peptidylproline (omega=0)</text>
        <dbReference type="Rhea" id="RHEA:16237"/>
        <dbReference type="Rhea" id="RHEA-COMP:10747"/>
        <dbReference type="Rhea" id="RHEA-COMP:10748"/>
        <dbReference type="ChEBI" id="CHEBI:83833"/>
        <dbReference type="ChEBI" id="CHEBI:83834"/>
        <dbReference type="EC" id="5.2.1.8"/>
    </reaction>
</comment>
<dbReference type="GO" id="GO:0006457">
    <property type="term" value="P:protein folding"/>
    <property type="evidence" value="ECO:0007669"/>
    <property type="project" value="InterPro"/>
</dbReference>
<keyword evidence="3 4" id="KW-0413">Isomerase</keyword>
<evidence type="ECO:0000256" key="1">
    <source>
        <dbReference type="ARBA" id="ARBA00000971"/>
    </source>
</evidence>
<dbReference type="OrthoDB" id="193499at2759"/>
<evidence type="ECO:0000256" key="3">
    <source>
        <dbReference type="ARBA" id="ARBA00023235"/>
    </source>
</evidence>
<protein>
    <recommendedName>
        <fullName evidence="4">Peptidyl-prolyl cis-trans isomerase</fullName>
        <shortName evidence="4">PPIase</shortName>
        <ecNumber evidence="4">5.2.1.8</ecNumber>
    </recommendedName>
</protein>
<comment type="function">
    <text evidence="4">PPIases accelerate the folding of proteins. It catalyzes the cis-trans isomerization of proline imidic peptide bonds in oligopeptides.</text>
</comment>
<comment type="similarity">
    <text evidence="4">Belongs to the cyclophilin-type PPIase family.</text>
</comment>
<dbReference type="GO" id="GO:0003755">
    <property type="term" value="F:peptidyl-prolyl cis-trans isomerase activity"/>
    <property type="evidence" value="ECO:0007669"/>
    <property type="project" value="UniProtKB-UniRule"/>
</dbReference>
<dbReference type="InterPro" id="IPR020892">
    <property type="entry name" value="Cyclophilin-type_PPIase_CS"/>
</dbReference>
<dbReference type="InterPro" id="IPR029000">
    <property type="entry name" value="Cyclophilin-like_dom_sf"/>
</dbReference>
<dbReference type="PANTHER" id="PTHR11071">
    <property type="entry name" value="PEPTIDYL-PROLYL CIS-TRANS ISOMERASE"/>
    <property type="match status" value="1"/>
</dbReference>
<comment type="caution">
    <text evidence="7">The sequence shown here is derived from an EMBL/GenBank/DDBJ whole genome shotgun (WGS) entry which is preliminary data.</text>
</comment>
<evidence type="ECO:0000256" key="4">
    <source>
        <dbReference type="RuleBase" id="RU363019"/>
    </source>
</evidence>
<organism evidence="7 8">
    <name type="scientific">Cordyceps confragosa</name>
    <name type="common">Lecanicillium lecanii</name>
    <dbReference type="NCBI Taxonomy" id="2714763"/>
    <lineage>
        <taxon>Eukaryota</taxon>
        <taxon>Fungi</taxon>
        <taxon>Dikarya</taxon>
        <taxon>Ascomycota</taxon>
        <taxon>Pezizomycotina</taxon>
        <taxon>Sordariomycetes</taxon>
        <taxon>Hypocreomycetidae</taxon>
        <taxon>Hypocreales</taxon>
        <taxon>Cordycipitaceae</taxon>
        <taxon>Akanthomyces</taxon>
    </lineage>
</organism>
<evidence type="ECO:0000259" key="6">
    <source>
        <dbReference type="PROSITE" id="PS50072"/>
    </source>
</evidence>
<dbReference type="EC" id="5.2.1.8" evidence="4"/>
<dbReference type="CDD" id="cd01926">
    <property type="entry name" value="cyclophilin_ABH_like"/>
    <property type="match status" value="1"/>
</dbReference>
<feature type="region of interest" description="Disordered" evidence="5">
    <location>
        <begin position="1"/>
        <end position="51"/>
    </location>
</feature>
<dbReference type="Pfam" id="PF00160">
    <property type="entry name" value="Pro_isomerase"/>
    <property type="match status" value="1"/>
</dbReference>
<name>A0A179I9F1_CORDF</name>
<dbReference type="GO" id="GO:0016018">
    <property type="term" value="F:cyclosporin A binding"/>
    <property type="evidence" value="ECO:0007669"/>
    <property type="project" value="TreeGrafter"/>
</dbReference>
<feature type="domain" description="PPIase cyclophilin-type" evidence="6">
    <location>
        <begin position="73"/>
        <end position="236"/>
    </location>
</feature>
<dbReference type="PANTHER" id="PTHR11071:SF561">
    <property type="entry name" value="PEPTIDYL-PROLYL CIS-TRANS ISOMERASE D-RELATED"/>
    <property type="match status" value="1"/>
</dbReference>
<dbReference type="PROSITE" id="PS00170">
    <property type="entry name" value="CSA_PPIASE_1"/>
    <property type="match status" value="1"/>
</dbReference>
<dbReference type="PRINTS" id="PR00153">
    <property type="entry name" value="CSAPPISMRASE"/>
</dbReference>
<dbReference type="Gene3D" id="2.40.100.10">
    <property type="entry name" value="Cyclophilin-like"/>
    <property type="match status" value="1"/>
</dbReference>
<accession>A0A179I9F1</accession>
<dbReference type="FunFam" id="2.40.100.10:FF:000009">
    <property type="entry name" value="Peptidyl-prolyl cis-trans isomerase D"/>
    <property type="match status" value="1"/>
</dbReference>
<proteinExistence type="inferred from homology"/>
<dbReference type="SUPFAM" id="SSF50891">
    <property type="entry name" value="Cyclophilin-like"/>
    <property type="match status" value="1"/>
</dbReference>
<dbReference type="EMBL" id="LUKN01002891">
    <property type="protein sequence ID" value="OAQ98389.1"/>
    <property type="molecule type" value="Genomic_DNA"/>
</dbReference>
<sequence>NGCTDHPRQPSLACCNTPRSTPRYAKSPGRFLASQAQLEPRHEHPDVRPIPPLPGSFIMASETAEKASRPRVYFDISIGGKPAGRIAMELYSDLVPKTAENFRALCTGEKGQGKSGKPLHYKGSIFHRVIKQFMIQGGDFTEGNGTGGESIYGAKFDDEAFPEKHDRPFLLSMANSGPNTNGSQFFITTVPTPHLDNKHVVFGEVLSGKSLVRQMENLRTASADKPEKEALIADCG</sequence>
<dbReference type="Proteomes" id="UP000243081">
    <property type="component" value="Unassembled WGS sequence"/>
</dbReference>
<dbReference type="OMA" id="FFICMGK"/>
<keyword evidence="2 4" id="KW-0697">Rotamase</keyword>
<feature type="non-terminal residue" evidence="7">
    <location>
        <position position="236"/>
    </location>
</feature>
<evidence type="ECO:0000256" key="2">
    <source>
        <dbReference type="ARBA" id="ARBA00023110"/>
    </source>
</evidence>
<dbReference type="PROSITE" id="PS50072">
    <property type="entry name" value="CSA_PPIASE_2"/>
    <property type="match status" value="1"/>
</dbReference>
<keyword evidence="8" id="KW-1185">Reference proteome</keyword>
<dbReference type="InterPro" id="IPR002130">
    <property type="entry name" value="Cyclophilin-type_PPIase_dom"/>
</dbReference>
<evidence type="ECO:0000313" key="7">
    <source>
        <dbReference type="EMBL" id="OAQ98389.1"/>
    </source>
</evidence>
<gene>
    <name evidence="7" type="ORF">LLEC1_05273</name>
</gene>